<evidence type="ECO:0000256" key="1">
    <source>
        <dbReference type="ARBA" id="ARBA00004162"/>
    </source>
</evidence>
<keyword evidence="3" id="KW-0812">Transmembrane</keyword>
<evidence type="ECO:0000256" key="5">
    <source>
        <dbReference type="ARBA" id="ARBA00023054"/>
    </source>
</evidence>
<dbReference type="Proteomes" id="UP001549019">
    <property type="component" value="Unassembled WGS sequence"/>
</dbReference>
<keyword evidence="5 9" id="KW-0175">Coiled coil</keyword>
<keyword evidence="11" id="KW-1185">Reference proteome</keyword>
<evidence type="ECO:0000256" key="2">
    <source>
        <dbReference type="ARBA" id="ARBA00022618"/>
    </source>
</evidence>
<gene>
    <name evidence="10" type="ORF">ABHD89_002460</name>
</gene>
<name>A0ABV2EC87_9STAP</name>
<comment type="subcellular location">
    <subcellularLocation>
        <location evidence="1">Cell membrane</location>
        <topology evidence="1">Single-pass membrane protein</topology>
    </subcellularLocation>
</comment>
<keyword evidence="4" id="KW-1133">Transmembrane helix</keyword>
<keyword evidence="2" id="KW-0132">Cell division</keyword>
<feature type="coiled-coil region" evidence="9">
    <location>
        <begin position="351"/>
        <end position="399"/>
    </location>
</feature>
<dbReference type="Pfam" id="PF06160">
    <property type="entry name" value="EzrA"/>
    <property type="match status" value="1"/>
</dbReference>
<evidence type="ECO:0000256" key="4">
    <source>
        <dbReference type="ARBA" id="ARBA00022989"/>
    </source>
</evidence>
<organism evidence="10 11">
    <name type="scientific">Salinicoccus halitifaciens</name>
    <dbReference type="NCBI Taxonomy" id="1073415"/>
    <lineage>
        <taxon>Bacteria</taxon>
        <taxon>Bacillati</taxon>
        <taxon>Bacillota</taxon>
        <taxon>Bacilli</taxon>
        <taxon>Bacillales</taxon>
        <taxon>Staphylococcaceae</taxon>
        <taxon>Salinicoccus</taxon>
    </lineage>
</organism>
<keyword evidence="6" id="KW-0472">Membrane</keyword>
<dbReference type="InterPro" id="IPR010379">
    <property type="entry name" value="EzrA"/>
</dbReference>
<evidence type="ECO:0000256" key="8">
    <source>
        <dbReference type="ARBA" id="ARBA00023306"/>
    </source>
</evidence>
<sequence length="547" mass="64259">MEEINNKFQRIEEVKALPFQDELIKIKSLNFCGEAKKLYVVWQKEWQTALTASLDIFEERLSDAKKDLESFKFKESSKKVKQADTSLDEAEFQYDQLASEIEELVLSSEKSANLRTEAEKIHREAKQEVLTSTYQFGEAAKPLATLIDSLDPEIREYDAMINDGNYVSAAKHIEDMYSDLSALKENMDAISVLTREVQETLPAQFQEISVECHALKAEGYDLDHIKVAYRLSALKGKLKLTEPLISRLELEEAERILDDINIQVDDLLELIEIEVKAKIKLNQDQSLITDELFHARNSNYTLRTEIQYLQDQFYINDAHIHSVRKFEHEIERLLDVYDEIIIDTLKTKTRYSAVENRISEVKDQILSVNKEQEKIQEHLLNLREDAEEAKENMIYIQDKKEKVYSKLLTSNLPEMPKRIDILKNELDTNIKEIERCFTNRPLNVQYIKDKVNQTVKDIDEFEQESYEVLQEAELTEIMIMHGNRYRSHDHDFDEQIRESERMFKEGRYKRAFEIIRCALEKANPDAVRKIENDEKLIYKYEDDGAWI</sequence>
<feature type="coiled-coil region" evidence="9">
    <location>
        <begin position="54"/>
        <end position="107"/>
    </location>
</feature>
<reference evidence="10 11" key="1">
    <citation type="submission" date="2024-05" db="EMBL/GenBank/DDBJ databases">
        <title>Genomic Encyclopedia of Type Strains, Phase IV (KMG-IV): sequencing the most valuable type-strain genomes for metagenomic binning, comparative biology and taxonomic classification.</title>
        <authorList>
            <person name="Goeker M."/>
        </authorList>
    </citation>
    <scope>NUCLEOTIDE SEQUENCE [LARGE SCALE GENOMIC DNA]</scope>
    <source>
        <strain evidence="10 11">DSM 25286</strain>
    </source>
</reference>
<accession>A0ABV2EC87</accession>
<keyword evidence="7" id="KW-0717">Septation</keyword>
<protein>
    <submittedName>
        <fullName evidence="10">Septation ring formation regulator</fullName>
    </submittedName>
</protein>
<evidence type="ECO:0000256" key="6">
    <source>
        <dbReference type="ARBA" id="ARBA00023136"/>
    </source>
</evidence>
<evidence type="ECO:0000256" key="9">
    <source>
        <dbReference type="SAM" id="Coils"/>
    </source>
</evidence>
<evidence type="ECO:0000313" key="11">
    <source>
        <dbReference type="Proteomes" id="UP001549019"/>
    </source>
</evidence>
<evidence type="ECO:0000256" key="3">
    <source>
        <dbReference type="ARBA" id="ARBA00022692"/>
    </source>
</evidence>
<evidence type="ECO:0000313" key="10">
    <source>
        <dbReference type="EMBL" id="MET3112034.1"/>
    </source>
</evidence>
<proteinExistence type="predicted"/>
<evidence type="ECO:0000256" key="7">
    <source>
        <dbReference type="ARBA" id="ARBA00023210"/>
    </source>
</evidence>
<keyword evidence="8" id="KW-0131">Cell cycle</keyword>
<comment type="caution">
    <text evidence="10">The sequence shown here is derived from an EMBL/GenBank/DDBJ whole genome shotgun (WGS) entry which is preliminary data.</text>
</comment>
<dbReference type="EMBL" id="JBDZDV010000008">
    <property type="protein sequence ID" value="MET3112034.1"/>
    <property type="molecule type" value="Genomic_DNA"/>
</dbReference>